<evidence type="ECO:0000259" key="13">
    <source>
        <dbReference type="Pfam" id="PF07730"/>
    </source>
</evidence>
<feature type="domain" description="Histidine kinase/HSP90-like ATPase" evidence="12">
    <location>
        <begin position="315"/>
        <end position="405"/>
    </location>
</feature>
<evidence type="ECO:0000256" key="10">
    <source>
        <dbReference type="SAM" id="MobiDB-lite"/>
    </source>
</evidence>
<organism evidence="14 15">
    <name type="scientific">Jiangella alkaliphila</name>
    <dbReference type="NCBI Taxonomy" id="419479"/>
    <lineage>
        <taxon>Bacteria</taxon>
        <taxon>Bacillati</taxon>
        <taxon>Actinomycetota</taxon>
        <taxon>Actinomycetes</taxon>
        <taxon>Jiangellales</taxon>
        <taxon>Jiangellaceae</taxon>
        <taxon>Jiangella</taxon>
    </lineage>
</organism>
<dbReference type="GO" id="GO:0016020">
    <property type="term" value="C:membrane"/>
    <property type="evidence" value="ECO:0007669"/>
    <property type="project" value="InterPro"/>
</dbReference>
<keyword evidence="15" id="KW-1185">Reference proteome</keyword>
<evidence type="ECO:0000256" key="7">
    <source>
        <dbReference type="ARBA" id="ARBA00022840"/>
    </source>
</evidence>
<evidence type="ECO:0000256" key="4">
    <source>
        <dbReference type="ARBA" id="ARBA00022679"/>
    </source>
</evidence>
<feature type="region of interest" description="Disordered" evidence="10">
    <location>
        <begin position="263"/>
        <end position="284"/>
    </location>
</feature>
<keyword evidence="5" id="KW-0547">Nucleotide-binding</keyword>
<dbReference type="EMBL" id="LT629791">
    <property type="protein sequence ID" value="SDU58671.1"/>
    <property type="molecule type" value="Genomic_DNA"/>
</dbReference>
<name>A0A1H2JR95_9ACTN</name>
<feature type="transmembrane region" description="Helical" evidence="11">
    <location>
        <begin position="58"/>
        <end position="76"/>
    </location>
</feature>
<dbReference type="SUPFAM" id="SSF55874">
    <property type="entry name" value="ATPase domain of HSP90 chaperone/DNA topoisomerase II/histidine kinase"/>
    <property type="match status" value="1"/>
</dbReference>
<evidence type="ECO:0000256" key="3">
    <source>
        <dbReference type="ARBA" id="ARBA00022553"/>
    </source>
</evidence>
<proteinExistence type="predicted"/>
<reference evidence="15" key="1">
    <citation type="submission" date="2016-10" db="EMBL/GenBank/DDBJ databases">
        <authorList>
            <person name="Varghese N."/>
            <person name="Submissions S."/>
        </authorList>
    </citation>
    <scope>NUCLEOTIDE SEQUENCE [LARGE SCALE GENOMIC DNA]</scope>
    <source>
        <strain evidence="15">DSM 45079</strain>
    </source>
</reference>
<dbReference type="GO" id="GO:0005524">
    <property type="term" value="F:ATP binding"/>
    <property type="evidence" value="ECO:0007669"/>
    <property type="project" value="UniProtKB-KW"/>
</dbReference>
<dbReference type="AlphaFoldDB" id="A0A1H2JR95"/>
<dbReference type="InterPro" id="IPR011712">
    <property type="entry name" value="Sig_transdc_His_kin_sub3_dim/P"/>
</dbReference>
<dbReference type="InterPro" id="IPR003594">
    <property type="entry name" value="HATPase_dom"/>
</dbReference>
<keyword evidence="3" id="KW-0597">Phosphoprotein</keyword>
<keyword evidence="11" id="KW-1133">Transmembrane helix</keyword>
<dbReference type="PANTHER" id="PTHR24421">
    <property type="entry name" value="NITRATE/NITRITE SENSOR PROTEIN NARX-RELATED"/>
    <property type="match status" value="1"/>
</dbReference>
<evidence type="ECO:0000256" key="2">
    <source>
        <dbReference type="ARBA" id="ARBA00012438"/>
    </source>
</evidence>
<evidence type="ECO:0000313" key="14">
    <source>
        <dbReference type="EMBL" id="SDU58671.1"/>
    </source>
</evidence>
<evidence type="ECO:0000256" key="6">
    <source>
        <dbReference type="ARBA" id="ARBA00022777"/>
    </source>
</evidence>
<dbReference type="Gene3D" id="3.30.565.10">
    <property type="entry name" value="Histidine kinase-like ATPase, C-terminal domain"/>
    <property type="match status" value="1"/>
</dbReference>
<keyword evidence="6 14" id="KW-0418">Kinase</keyword>
<keyword evidence="8" id="KW-0902">Two-component regulatory system</keyword>
<keyword evidence="4" id="KW-0808">Transferase</keyword>
<evidence type="ECO:0000256" key="5">
    <source>
        <dbReference type="ARBA" id="ARBA00022741"/>
    </source>
</evidence>
<evidence type="ECO:0000256" key="1">
    <source>
        <dbReference type="ARBA" id="ARBA00000085"/>
    </source>
</evidence>
<sequence length="407" mass="43242">MAGENGQVRDHIRTGWRLLTRSAGQPPEPTRRNLLFDVALAVVLGTAMVQYARTEISSDDSAVLLIGAVIAAAALVVRRRYPLAVLWVVIAATLVASADQPRLTFYACVIAAYSAAAYSPYRIPTLATVGVAVLIFSTAVDSVLPVAPTQYIPLVVMVPIAVAADGLRRWKLRADERRTELADLERRQAEALRRAAEEERARIARELHDVVTHNVAVMIIQAGAARKVMLTSPAEASEALLAVESGGRAAMVELRQAMGLLTTDGDGRDEGDAAELEPQPGVSSLPSLVSRVRDAGLDVDLTITGAERPLPRGIELAAYRVVQEALTNSVKHAVGASASVDVVYGERELRVEVVDTGGTAGESASSGNMRGLIGLRERVAVYNGTVEAARLPTGGYRVTASIPVEDS</sequence>
<protein>
    <recommendedName>
        <fullName evidence="2">histidine kinase</fullName>
        <ecNumber evidence="2">2.7.13.3</ecNumber>
    </recommendedName>
</protein>
<evidence type="ECO:0000256" key="9">
    <source>
        <dbReference type="SAM" id="Coils"/>
    </source>
</evidence>
<comment type="catalytic activity">
    <reaction evidence="1">
        <text>ATP + protein L-histidine = ADP + protein N-phospho-L-histidine.</text>
        <dbReference type="EC" id="2.7.13.3"/>
    </reaction>
</comment>
<dbReference type="GO" id="GO:0046983">
    <property type="term" value="F:protein dimerization activity"/>
    <property type="evidence" value="ECO:0007669"/>
    <property type="project" value="InterPro"/>
</dbReference>
<evidence type="ECO:0000256" key="8">
    <source>
        <dbReference type="ARBA" id="ARBA00023012"/>
    </source>
</evidence>
<dbReference type="GO" id="GO:0000155">
    <property type="term" value="F:phosphorelay sensor kinase activity"/>
    <property type="evidence" value="ECO:0007669"/>
    <property type="project" value="InterPro"/>
</dbReference>
<feature type="transmembrane region" description="Helical" evidence="11">
    <location>
        <begin position="126"/>
        <end position="144"/>
    </location>
</feature>
<dbReference type="Proteomes" id="UP000182977">
    <property type="component" value="Chromosome I"/>
</dbReference>
<feature type="coiled-coil region" evidence="9">
    <location>
        <begin position="167"/>
        <end position="209"/>
    </location>
</feature>
<feature type="transmembrane region" description="Helical" evidence="11">
    <location>
        <begin position="150"/>
        <end position="167"/>
    </location>
</feature>
<dbReference type="PANTHER" id="PTHR24421:SF10">
    <property type="entry name" value="NITRATE_NITRITE SENSOR PROTEIN NARQ"/>
    <property type="match status" value="1"/>
</dbReference>
<dbReference type="InterPro" id="IPR036890">
    <property type="entry name" value="HATPase_C_sf"/>
</dbReference>
<evidence type="ECO:0000313" key="15">
    <source>
        <dbReference type="Proteomes" id="UP000182977"/>
    </source>
</evidence>
<feature type="domain" description="Signal transduction histidine kinase subgroup 3 dimerisation and phosphoacceptor" evidence="13">
    <location>
        <begin position="199"/>
        <end position="263"/>
    </location>
</feature>
<dbReference type="Gene3D" id="1.20.5.1930">
    <property type="match status" value="1"/>
</dbReference>
<dbReference type="Pfam" id="PF02518">
    <property type="entry name" value="HATPase_c"/>
    <property type="match status" value="1"/>
</dbReference>
<gene>
    <name evidence="14" type="ORF">SAMN04488563_2964</name>
</gene>
<keyword evidence="7" id="KW-0067">ATP-binding</keyword>
<dbReference type="Pfam" id="PF07730">
    <property type="entry name" value="HisKA_3"/>
    <property type="match status" value="1"/>
</dbReference>
<accession>A0A1H2JR95</accession>
<feature type="transmembrane region" description="Helical" evidence="11">
    <location>
        <begin position="81"/>
        <end position="97"/>
    </location>
</feature>
<evidence type="ECO:0000256" key="11">
    <source>
        <dbReference type="SAM" id="Phobius"/>
    </source>
</evidence>
<keyword evidence="11" id="KW-0812">Transmembrane</keyword>
<dbReference type="OrthoDB" id="227596at2"/>
<dbReference type="STRING" id="419479.SAMN04488563_2964"/>
<dbReference type="CDD" id="cd16917">
    <property type="entry name" value="HATPase_UhpB-NarQ-NarX-like"/>
    <property type="match status" value="1"/>
</dbReference>
<evidence type="ECO:0000259" key="12">
    <source>
        <dbReference type="Pfam" id="PF02518"/>
    </source>
</evidence>
<keyword evidence="9" id="KW-0175">Coiled coil</keyword>
<feature type="transmembrane region" description="Helical" evidence="11">
    <location>
        <begin position="34"/>
        <end position="52"/>
    </location>
</feature>
<dbReference type="EC" id="2.7.13.3" evidence="2"/>
<dbReference type="InterPro" id="IPR050482">
    <property type="entry name" value="Sensor_HK_TwoCompSys"/>
</dbReference>
<keyword evidence="11" id="KW-0472">Membrane</keyword>